<accession>A0A1E1MUL8</accession>
<evidence type="ECO:0000313" key="5">
    <source>
        <dbReference type="Proteomes" id="UP000177625"/>
    </source>
</evidence>
<proteinExistence type="inferred from homology"/>
<keyword evidence="5" id="KW-1185">Reference proteome</keyword>
<protein>
    <submittedName>
        <fullName evidence="4">Uncharacterized protein</fullName>
    </submittedName>
</protein>
<feature type="compositionally biased region" description="Low complexity" evidence="2">
    <location>
        <begin position="40"/>
        <end position="58"/>
    </location>
</feature>
<dbReference type="EMBL" id="FJVC01000623">
    <property type="protein sequence ID" value="CZT52778.1"/>
    <property type="molecule type" value="Genomic_DNA"/>
</dbReference>
<gene>
    <name evidence="4" type="ORF">RSE6_14148</name>
</gene>
<feature type="signal peptide" evidence="3">
    <location>
        <begin position="1"/>
        <end position="22"/>
    </location>
</feature>
<sequence length="335" mass="35091">MSKRLFLLVLALVIVVIAGAVGGAIGGVMAGKDKKTSNHPASGNGSTSTAANATSTPVSSASVTGTSGNLAAFATLTNIATMLDISKSIGSLGASTLQGPDGGVNIHLFYQQGANIAYRVYPGSGYFTLPRSLPFSMEPKPGTPLSTVEVSSSENTNCVSVLQELVIDNTGWHNGEVLPVAAIAGSPLSVTITKVESPTSRLVVFYVDDKTRTLFSVTYYIEWKPGVALSTTALYAWTTNTALASITQTNSVYIRAYYIGSDKEIYEMLDPGAGTVWSTDTDRDPNWPKADFSAAGGLVGIGWDDQVRVYYVSGGVVKQLSLSGGNWHVLDGLGQ</sequence>
<keyword evidence="3" id="KW-0732">Signal</keyword>
<comment type="similarity">
    <text evidence="1">Belongs to the fungal fucose-specific lectin family.</text>
</comment>
<dbReference type="Proteomes" id="UP000177625">
    <property type="component" value="Unassembled WGS sequence"/>
</dbReference>
<evidence type="ECO:0000313" key="4">
    <source>
        <dbReference type="EMBL" id="CZT52778.1"/>
    </source>
</evidence>
<evidence type="ECO:0000256" key="3">
    <source>
        <dbReference type="SAM" id="SignalP"/>
    </source>
</evidence>
<dbReference type="InterPro" id="IPR012475">
    <property type="entry name" value="Fungal_lectin"/>
</dbReference>
<evidence type="ECO:0000256" key="1">
    <source>
        <dbReference type="ARBA" id="ARBA00009042"/>
    </source>
</evidence>
<feature type="chain" id="PRO_5009448766" evidence="3">
    <location>
        <begin position="23"/>
        <end position="335"/>
    </location>
</feature>
<evidence type="ECO:0000256" key="2">
    <source>
        <dbReference type="SAM" id="MobiDB-lite"/>
    </source>
</evidence>
<organism evidence="4 5">
    <name type="scientific">Rhynchosporium secalis</name>
    <name type="common">Barley scald fungus</name>
    <dbReference type="NCBI Taxonomy" id="38038"/>
    <lineage>
        <taxon>Eukaryota</taxon>
        <taxon>Fungi</taxon>
        <taxon>Dikarya</taxon>
        <taxon>Ascomycota</taxon>
        <taxon>Pezizomycotina</taxon>
        <taxon>Leotiomycetes</taxon>
        <taxon>Helotiales</taxon>
        <taxon>Ploettnerulaceae</taxon>
        <taxon>Rhynchosporium</taxon>
    </lineage>
</organism>
<dbReference type="Pfam" id="PF07938">
    <property type="entry name" value="Fungal_lectin"/>
    <property type="match status" value="1"/>
</dbReference>
<feature type="region of interest" description="Disordered" evidence="2">
    <location>
        <begin position="34"/>
        <end position="58"/>
    </location>
</feature>
<dbReference type="AlphaFoldDB" id="A0A1E1MUL8"/>
<name>A0A1E1MUL8_RHYSE</name>
<dbReference type="Gene3D" id="2.120.10.70">
    <property type="entry name" value="Fucose-specific lectin"/>
    <property type="match status" value="1"/>
</dbReference>
<reference evidence="5" key="1">
    <citation type="submission" date="2016-03" db="EMBL/GenBank/DDBJ databases">
        <authorList>
            <person name="Guldener U."/>
        </authorList>
    </citation>
    <scope>NUCLEOTIDE SEQUENCE [LARGE SCALE GENOMIC DNA]</scope>
</reference>
<dbReference type="SUPFAM" id="SSF89372">
    <property type="entry name" value="Fucose-specific lectin"/>
    <property type="match status" value="1"/>
</dbReference>